<dbReference type="PANTHER" id="PTHR33096:SF1">
    <property type="entry name" value="CXC1-LIKE CYSTEINE CLUSTER ASSOCIATED WITH KDZ TRANSPOSASES DOMAIN-CONTAINING PROTEIN"/>
    <property type="match status" value="1"/>
</dbReference>
<protein>
    <recommendedName>
        <fullName evidence="2">CxC2-like cysteine cluster KDZ transposase-associated domain-containing protein</fullName>
    </recommendedName>
</protein>
<name>A0AAD6VND0_9AGAR</name>
<dbReference type="Pfam" id="PF18758">
    <property type="entry name" value="KDZ"/>
    <property type="match status" value="1"/>
</dbReference>
<sequence>MVRLTPKELERARAGTLRRRDPDVINTFSVPRITHLNSRPQTAGPLVFYGQGRVQSQRISSPLRPSRDFEVTSGDATSEAAEEVRFRPDFFASDAPFTPSRVAATGRSNQHRNWHNIMPKLVPVYLKLLHKTKSLRNTEHLQIKDNGSCDCPQKRKLNVAVIRMTGMSFLTIHVCSCSTAPAILLRIGLFPCSPCHPSLAVDVQLLDFISELFLNLPPNNTAVCNTLQTILGRRGYKLGTKDTLRVRFGNTLKWYSQLLRATKATVDGLFTAARDTLRDEDTSTPIPPRASSPLPPSSPPSVSSSSVPSTPTTPRVVLGKRTRVPSLPQEENTDAPSTVPNPFPDPKPRDVPSDYLIARCPACFGGLRHDPSQTFDVAVCADGNFTQKRRRTKSGRDPVTTHPDTVFIPEATAEKMAEYVEFVRPPRKKKRAEEEEEEDPREGSHRVPRSVLDGCQASFQAADEKREKASTKFFDDTGLMALLCRHDRVLWLVNMRTPSEKQYYIFLLLETFFQHLPLEILVGFLYDIACQSDRSCGKFNFLGRYRDRISWAVSVFHAYGHHWPCQLMYHPLKTIGFGFTNGEGCERFWHSISKLIPYLRVSGYHHRLYTIDTQIEHDDKSSLQRMASWLWRRILHCEAQLREATSELTKCGVPEAELRKLWEEQKEVQTRPLKRRSKNQGMAAVEAILASGKTITLLEKRLDSLEKCLMDPNSSPQRRLYAQENIESTRTAVAREKRKELLLRQQLDVKDRAILNLKDYRPYFTARMSARTLKERIQVKLREHKFEYSIIERSVRRTTSVEKKRNDHTSDAIKKREPTIQKLINLYNDECKTIEQLISRRKAPKDSIAPEPLPKKGIFQLDVDDAIWRELGLNDDETTARPRWLLDPKVRDGIRAMLKKDRCGEDSHRLLREREHLQIWFAFEWKVVCELIAITETGPVQYQFETRREELLQLYVQWKPFLDRITVNTGLPPWGPSPADVLAGQVAHFNPSWVREGRSGDSDYSSDEELGEDEDDEYEHGALIDVLQRRENSSIDLDGNDDVFA</sequence>
<comment type="caution">
    <text evidence="3">The sequence shown here is derived from an EMBL/GenBank/DDBJ whole genome shotgun (WGS) entry which is preliminary data.</text>
</comment>
<dbReference type="PANTHER" id="PTHR33096">
    <property type="entry name" value="CXC2 DOMAIN-CONTAINING PROTEIN"/>
    <property type="match status" value="1"/>
</dbReference>
<evidence type="ECO:0000313" key="3">
    <source>
        <dbReference type="EMBL" id="KAJ7217242.1"/>
    </source>
</evidence>
<accession>A0AAD6VND0</accession>
<feature type="compositionally biased region" description="Acidic residues" evidence="1">
    <location>
        <begin position="1004"/>
        <end position="1018"/>
    </location>
</feature>
<dbReference type="InterPro" id="IPR041457">
    <property type="entry name" value="CxC2_KDZ-assoc"/>
</dbReference>
<dbReference type="EMBL" id="JARJCW010000014">
    <property type="protein sequence ID" value="KAJ7217242.1"/>
    <property type="molecule type" value="Genomic_DNA"/>
</dbReference>
<feature type="compositionally biased region" description="Pro residues" evidence="1">
    <location>
        <begin position="285"/>
        <end position="299"/>
    </location>
</feature>
<evidence type="ECO:0000256" key="1">
    <source>
        <dbReference type="SAM" id="MobiDB-lite"/>
    </source>
</evidence>
<evidence type="ECO:0000313" key="4">
    <source>
        <dbReference type="Proteomes" id="UP001219525"/>
    </source>
</evidence>
<reference evidence="3" key="1">
    <citation type="submission" date="2023-03" db="EMBL/GenBank/DDBJ databases">
        <title>Massive genome expansion in bonnet fungi (Mycena s.s.) driven by repeated elements and novel gene families across ecological guilds.</title>
        <authorList>
            <consortium name="Lawrence Berkeley National Laboratory"/>
            <person name="Harder C.B."/>
            <person name="Miyauchi S."/>
            <person name="Viragh M."/>
            <person name="Kuo A."/>
            <person name="Thoen E."/>
            <person name="Andreopoulos B."/>
            <person name="Lu D."/>
            <person name="Skrede I."/>
            <person name="Drula E."/>
            <person name="Henrissat B."/>
            <person name="Morin E."/>
            <person name="Kohler A."/>
            <person name="Barry K."/>
            <person name="LaButti K."/>
            <person name="Morin E."/>
            <person name="Salamov A."/>
            <person name="Lipzen A."/>
            <person name="Mereny Z."/>
            <person name="Hegedus B."/>
            <person name="Baldrian P."/>
            <person name="Stursova M."/>
            <person name="Weitz H."/>
            <person name="Taylor A."/>
            <person name="Grigoriev I.V."/>
            <person name="Nagy L.G."/>
            <person name="Martin F."/>
            <person name="Kauserud H."/>
        </authorList>
    </citation>
    <scope>NUCLEOTIDE SEQUENCE</scope>
    <source>
        <strain evidence="3">9144</strain>
    </source>
</reference>
<evidence type="ECO:0000259" key="2">
    <source>
        <dbReference type="Pfam" id="PF18803"/>
    </source>
</evidence>
<feature type="region of interest" description="Disordered" evidence="1">
    <location>
        <begin position="425"/>
        <end position="448"/>
    </location>
</feature>
<feature type="region of interest" description="Disordered" evidence="1">
    <location>
        <begin position="997"/>
        <end position="1018"/>
    </location>
</feature>
<keyword evidence="4" id="KW-1185">Reference proteome</keyword>
<dbReference type="Proteomes" id="UP001219525">
    <property type="component" value="Unassembled WGS sequence"/>
</dbReference>
<feature type="region of interest" description="Disordered" evidence="1">
    <location>
        <begin position="276"/>
        <end position="350"/>
    </location>
</feature>
<organism evidence="3 4">
    <name type="scientific">Mycena pura</name>
    <dbReference type="NCBI Taxonomy" id="153505"/>
    <lineage>
        <taxon>Eukaryota</taxon>
        <taxon>Fungi</taxon>
        <taxon>Dikarya</taxon>
        <taxon>Basidiomycota</taxon>
        <taxon>Agaricomycotina</taxon>
        <taxon>Agaricomycetes</taxon>
        <taxon>Agaricomycetidae</taxon>
        <taxon>Agaricales</taxon>
        <taxon>Marasmiineae</taxon>
        <taxon>Mycenaceae</taxon>
        <taxon>Mycena</taxon>
    </lineage>
</organism>
<proteinExistence type="predicted"/>
<gene>
    <name evidence="3" type="ORF">GGX14DRAFT_358283</name>
</gene>
<dbReference type="Pfam" id="PF18803">
    <property type="entry name" value="CxC2"/>
    <property type="match status" value="1"/>
</dbReference>
<feature type="domain" description="CxC2-like cysteine cluster KDZ transposase-associated" evidence="2">
    <location>
        <begin position="143"/>
        <end position="214"/>
    </location>
</feature>
<dbReference type="InterPro" id="IPR040521">
    <property type="entry name" value="KDZ"/>
</dbReference>
<dbReference type="AlphaFoldDB" id="A0AAD6VND0"/>
<feature type="compositionally biased region" description="Low complexity" evidence="1">
    <location>
        <begin position="300"/>
        <end position="317"/>
    </location>
</feature>